<evidence type="ECO:0000256" key="14">
    <source>
        <dbReference type="ARBA" id="ARBA00075117"/>
    </source>
</evidence>
<keyword evidence="9" id="KW-0460">Magnesium</keyword>
<dbReference type="InterPro" id="IPR036890">
    <property type="entry name" value="HATPase_C_sf"/>
</dbReference>
<keyword evidence="8" id="KW-0067">ATP-binding</keyword>
<feature type="domain" description="PAS" evidence="17">
    <location>
        <begin position="19"/>
        <end position="55"/>
    </location>
</feature>
<dbReference type="FunFam" id="3.60.40.10:FF:000005">
    <property type="entry name" value="Serine/threonine protein phosphatase"/>
    <property type="match status" value="1"/>
</dbReference>
<keyword evidence="3" id="KW-0808">Transferase</keyword>
<evidence type="ECO:0000313" key="18">
    <source>
        <dbReference type="EMBL" id="GHH75468.1"/>
    </source>
</evidence>
<dbReference type="SUPFAM" id="SSF55874">
    <property type="entry name" value="ATPase domain of HSP90 chaperone/DNA topoisomerase II/histidine kinase"/>
    <property type="match status" value="1"/>
</dbReference>
<evidence type="ECO:0000256" key="11">
    <source>
        <dbReference type="ARBA" id="ARBA00023211"/>
    </source>
</evidence>
<dbReference type="InterPro" id="IPR035965">
    <property type="entry name" value="PAS-like_dom_sf"/>
</dbReference>
<dbReference type="AlphaFoldDB" id="A0A919G0Q1"/>
<dbReference type="InterPro" id="IPR000014">
    <property type="entry name" value="PAS"/>
</dbReference>
<keyword evidence="4" id="KW-0479">Metal-binding</keyword>
<dbReference type="Gene3D" id="3.60.40.10">
    <property type="entry name" value="PPM-type phosphatase domain"/>
    <property type="match status" value="1"/>
</dbReference>
<proteinExistence type="predicted"/>
<evidence type="ECO:0000256" key="5">
    <source>
        <dbReference type="ARBA" id="ARBA00022741"/>
    </source>
</evidence>
<dbReference type="InterPro" id="IPR013656">
    <property type="entry name" value="PAS_4"/>
</dbReference>
<reference evidence="18" key="1">
    <citation type="journal article" date="2014" name="Int. J. Syst. Evol. Microbiol.">
        <title>Complete genome sequence of Corynebacterium casei LMG S-19264T (=DSM 44701T), isolated from a smear-ripened cheese.</title>
        <authorList>
            <consortium name="US DOE Joint Genome Institute (JGI-PGF)"/>
            <person name="Walter F."/>
            <person name="Albersmeier A."/>
            <person name="Kalinowski J."/>
            <person name="Ruckert C."/>
        </authorList>
    </citation>
    <scope>NUCLEOTIDE SEQUENCE</scope>
    <source>
        <strain evidence="18">JCM 4646</strain>
    </source>
</reference>
<evidence type="ECO:0000256" key="12">
    <source>
        <dbReference type="ARBA" id="ARBA00047761"/>
    </source>
</evidence>
<dbReference type="InterPro" id="IPR029016">
    <property type="entry name" value="GAF-like_dom_sf"/>
</dbReference>
<evidence type="ECO:0000256" key="16">
    <source>
        <dbReference type="SAM" id="MobiDB-lite"/>
    </source>
</evidence>
<dbReference type="InterPro" id="IPR001932">
    <property type="entry name" value="PPM-type_phosphatase-like_dom"/>
</dbReference>
<feature type="region of interest" description="Disordered" evidence="16">
    <location>
        <begin position="766"/>
        <end position="786"/>
    </location>
</feature>
<dbReference type="Gene3D" id="3.30.565.10">
    <property type="entry name" value="Histidine kinase-like ATPase, C-terminal domain"/>
    <property type="match status" value="1"/>
</dbReference>
<keyword evidence="10" id="KW-0904">Protein phosphatase</keyword>
<dbReference type="Pfam" id="PF07228">
    <property type="entry name" value="SpoIIE"/>
    <property type="match status" value="1"/>
</dbReference>
<evidence type="ECO:0000256" key="15">
    <source>
        <dbReference type="ARBA" id="ARBA00081350"/>
    </source>
</evidence>
<evidence type="ECO:0000256" key="4">
    <source>
        <dbReference type="ARBA" id="ARBA00022723"/>
    </source>
</evidence>
<gene>
    <name evidence="18" type="ORF">GCM10018781_44360</name>
</gene>
<evidence type="ECO:0000256" key="10">
    <source>
        <dbReference type="ARBA" id="ARBA00022912"/>
    </source>
</evidence>
<dbReference type="SUPFAM" id="SSF55785">
    <property type="entry name" value="PYP-like sensor domain (PAS domain)"/>
    <property type="match status" value="2"/>
</dbReference>
<sequence length="786" mass="83740">MRGSDGYQSPFATESTAGVLVDAADGTVLGWSAEAERMLGLAAPEVCGRPVRELLSDPAQWSAVLAQRDDGPSWVGRVLLRHGTDGELEVDFRVMPLDDGAGRADGPAPAGGRRAEGGRLLVLGAPTALVSKWRQDHAFTQELFLQDRIGLAVFDENLRLLRTNSHLLPYTGIPEDLTGFRMEDLLQPEDAHSINTHLREVLDTGVPRFGMETRVRTLDDFGDGRVMMFTAFRLQEPQGPPLGVTIAFTDMTDFDRARRRLEVLHASTVALGGSLSVTRITEDLVGVLVPALADAAAIDITTAVLTGDEPAAEHERPTSLRRTATAGTDPGPGGRPPISAPMRARGSYLGTVTVWRGPERPPFDEENLSLLQEIASRAALAADNARRYTREHRAAVSLQRSLLPPAASDTVAAQTDSIYLPTAAAGGVGGDWFDVIPLSSARVALVVGDVVGHGLQASATMGRLRTAVRALADLDVDPEELLSHLDDLVSQLTVEALGEPDEESVRDDVELGAPGAVGATCLYAVYDPVSSTCVLASAGHPPPAVVRPDGSFEYVELSPGPPLGVGGLPFEPVEFEVERGSVLALFTDGLVECGDGDLDEGMADLRDRLLKADVLRRPLKDVGRDVTAGLTPGRLPDDVTLLLARTRTVEPADTATWQLAADPQEVSRARQLVGGQLAVWGLDELVFPTELVVSELVTNAVRYAGGPVGLRLIRAGALICEVSDPSSTQPRMRRALATEEGGRGLFLVAQVSSRWGSRYTRSGKTIWSEQPFPEAPPEVPPGDAAA</sequence>
<comment type="caution">
    <text evidence="18">The sequence shown here is derived from an EMBL/GenBank/DDBJ whole genome shotgun (WGS) entry which is preliminary data.</text>
</comment>
<comment type="catalytic activity">
    <reaction evidence="12">
        <text>O-phospho-L-seryl-[protein] + H2O = L-seryl-[protein] + phosphate</text>
        <dbReference type="Rhea" id="RHEA:20629"/>
        <dbReference type="Rhea" id="RHEA-COMP:9863"/>
        <dbReference type="Rhea" id="RHEA-COMP:11604"/>
        <dbReference type="ChEBI" id="CHEBI:15377"/>
        <dbReference type="ChEBI" id="CHEBI:29999"/>
        <dbReference type="ChEBI" id="CHEBI:43474"/>
        <dbReference type="ChEBI" id="CHEBI:83421"/>
        <dbReference type="EC" id="3.1.3.16"/>
    </reaction>
</comment>
<dbReference type="GO" id="GO:0004722">
    <property type="term" value="F:protein serine/threonine phosphatase activity"/>
    <property type="evidence" value="ECO:0007669"/>
    <property type="project" value="UniProtKB-EC"/>
</dbReference>
<dbReference type="Proteomes" id="UP000617734">
    <property type="component" value="Unassembled WGS sequence"/>
</dbReference>
<dbReference type="Gene3D" id="3.30.450.20">
    <property type="entry name" value="PAS domain"/>
    <property type="match status" value="2"/>
</dbReference>
<dbReference type="InterPro" id="IPR003594">
    <property type="entry name" value="HATPase_dom"/>
</dbReference>
<dbReference type="PANTHER" id="PTHR43156">
    <property type="entry name" value="STAGE II SPORULATION PROTEIN E-RELATED"/>
    <property type="match status" value="1"/>
</dbReference>
<keyword evidence="7" id="KW-0378">Hydrolase</keyword>
<dbReference type="Gene3D" id="3.30.450.40">
    <property type="match status" value="1"/>
</dbReference>
<accession>A0A919G0Q1</accession>
<keyword evidence="6" id="KW-0418">Kinase</keyword>
<dbReference type="SUPFAM" id="SSF55781">
    <property type="entry name" value="GAF domain-like"/>
    <property type="match status" value="1"/>
</dbReference>
<dbReference type="EC" id="3.1.3.16" evidence="1"/>
<keyword evidence="19" id="KW-1185">Reference proteome</keyword>
<evidence type="ECO:0000313" key="19">
    <source>
        <dbReference type="Proteomes" id="UP000617734"/>
    </source>
</evidence>
<dbReference type="Pfam" id="PF08448">
    <property type="entry name" value="PAS_4"/>
    <property type="match status" value="1"/>
</dbReference>
<dbReference type="Pfam" id="PF13581">
    <property type="entry name" value="HATPase_c_2"/>
    <property type="match status" value="1"/>
</dbReference>
<evidence type="ECO:0000256" key="6">
    <source>
        <dbReference type="ARBA" id="ARBA00022777"/>
    </source>
</evidence>
<dbReference type="SMART" id="SM00331">
    <property type="entry name" value="PP2C_SIG"/>
    <property type="match status" value="1"/>
</dbReference>
<feature type="region of interest" description="Disordered" evidence="16">
    <location>
        <begin position="308"/>
        <end position="342"/>
    </location>
</feature>
<dbReference type="SMART" id="SM00091">
    <property type="entry name" value="PAS"/>
    <property type="match status" value="2"/>
</dbReference>
<evidence type="ECO:0000256" key="1">
    <source>
        <dbReference type="ARBA" id="ARBA00013081"/>
    </source>
</evidence>
<protein>
    <recommendedName>
        <fullName evidence="1">protein-serine/threonine phosphatase</fullName>
        <ecNumber evidence="1">3.1.3.16</ecNumber>
    </recommendedName>
    <alternativeName>
        <fullName evidence="15">Protein-serine/threonine phosphatase</fullName>
    </alternativeName>
    <alternativeName>
        <fullName evidence="14">Serine/threonine-protein kinase</fullName>
    </alternativeName>
</protein>
<dbReference type="InterPro" id="IPR052016">
    <property type="entry name" value="Bact_Sigma-Reg"/>
</dbReference>
<organism evidence="18 19">
    <name type="scientific">Kitasatospora indigofera</name>
    <dbReference type="NCBI Taxonomy" id="67307"/>
    <lineage>
        <taxon>Bacteria</taxon>
        <taxon>Bacillati</taxon>
        <taxon>Actinomycetota</taxon>
        <taxon>Actinomycetes</taxon>
        <taxon>Kitasatosporales</taxon>
        <taxon>Streptomycetaceae</taxon>
        <taxon>Kitasatospora</taxon>
    </lineage>
</organism>
<dbReference type="CDD" id="cd16936">
    <property type="entry name" value="HATPase_RsbW-like"/>
    <property type="match status" value="1"/>
</dbReference>
<evidence type="ECO:0000256" key="2">
    <source>
        <dbReference type="ARBA" id="ARBA00022553"/>
    </source>
</evidence>
<keyword evidence="11" id="KW-0464">Manganese</keyword>
<dbReference type="SUPFAM" id="SSF81606">
    <property type="entry name" value="PP2C-like"/>
    <property type="match status" value="1"/>
</dbReference>
<evidence type="ECO:0000256" key="13">
    <source>
        <dbReference type="ARBA" id="ARBA00056274"/>
    </source>
</evidence>
<dbReference type="GO" id="GO:0005524">
    <property type="term" value="F:ATP binding"/>
    <property type="evidence" value="ECO:0007669"/>
    <property type="project" value="UniProtKB-KW"/>
</dbReference>
<evidence type="ECO:0000256" key="8">
    <source>
        <dbReference type="ARBA" id="ARBA00022840"/>
    </source>
</evidence>
<dbReference type="InterPro" id="IPR036457">
    <property type="entry name" value="PPM-type-like_dom_sf"/>
</dbReference>
<dbReference type="Pfam" id="PF00989">
    <property type="entry name" value="PAS"/>
    <property type="match status" value="1"/>
</dbReference>
<dbReference type="EMBL" id="BNBO01000026">
    <property type="protein sequence ID" value="GHH75468.1"/>
    <property type="molecule type" value="Genomic_DNA"/>
</dbReference>
<dbReference type="PANTHER" id="PTHR43156:SF2">
    <property type="entry name" value="STAGE II SPORULATION PROTEIN E"/>
    <property type="match status" value="1"/>
</dbReference>
<dbReference type="InterPro" id="IPR013767">
    <property type="entry name" value="PAS_fold"/>
</dbReference>
<comment type="function">
    <text evidence="13">Primarily acts as an independent SigF regulator that is sensitive to the osmosensory signal, mediating the cross talk of PknD with the SigF regulon. Possesses both phosphatase and kinase activities. The kinase domain functions as a classic anti-sigma factor-like kinase to phosphorylate the anti-anti-sigma factor domain at the canonical regulatory site, and the phosphatase domain antagonizes this activity.</text>
</comment>
<evidence type="ECO:0000256" key="7">
    <source>
        <dbReference type="ARBA" id="ARBA00022801"/>
    </source>
</evidence>
<reference evidence="18" key="2">
    <citation type="submission" date="2020-09" db="EMBL/GenBank/DDBJ databases">
        <authorList>
            <person name="Sun Q."/>
            <person name="Ohkuma M."/>
        </authorList>
    </citation>
    <scope>NUCLEOTIDE SEQUENCE</scope>
    <source>
        <strain evidence="18">JCM 4646</strain>
    </source>
</reference>
<keyword evidence="2" id="KW-0597">Phosphoprotein</keyword>
<name>A0A919G0Q1_9ACTN</name>
<dbReference type="GO" id="GO:0006355">
    <property type="term" value="P:regulation of DNA-templated transcription"/>
    <property type="evidence" value="ECO:0007669"/>
    <property type="project" value="InterPro"/>
</dbReference>
<dbReference type="FunFam" id="3.30.565.10:FF:000028">
    <property type="entry name" value="PAS sensor protein"/>
    <property type="match status" value="1"/>
</dbReference>
<dbReference type="GO" id="GO:0016301">
    <property type="term" value="F:kinase activity"/>
    <property type="evidence" value="ECO:0007669"/>
    <property type="project" value="UniProtKB-KW"/>
</dbReference>
<evidence type="ECO:0000256" key="9">
    <source>
        <dbReference type="ARBA" id="ARBA00022842"/>
    </source>
</evidence>
<keyword evidence="5" id="KW-0547">Nucleotide-binding</keyword>
<evidence type="ECO:0000256" key="3">
    <source>
        <dbReference type="ARBA" id="ARBA00022679"/>
    </source>
</evidence>
<dbReference type="CDD" id="cd00130">
    <property type="entry name" value="PAS"/>
    <property type="match status" value="1"/>
</dbReference>
<dbReference type="GO" id="GO:0046872">
    <property type="term" value="F:metal ion binding"/>
    <property type="evidence" value="ECO:0007669"/>
    <property type="project" value="UniProtKB-KW"/>
</dbReference>
<dbReference type="PROSITE" id="PS50112">
    <property type="entry name" value="PAS"/>
    <property type="match status" value="1"/>
</dbReference>
<evidence type="ECO:0000259" key="17">
    <source>
        <dbReference type="PROSITE" id="PS50112"/>
    </source>
</evidence>